<dbReference type="Pfam" id="PF01370">
    <property type="entry name" value="Epimerase"/>
    <property type="match status" value="1"/>
</dbReference>
<dbReference type="PANTHER" id="PTHR43000">
    <property type="entry name" value="DTDP-D-GLUCOSE 4,6-DEHYDRATASE-RELATED"/>
    <property type="match status" value="1"/>
</dbReference>
<dbReference type="EMBL" id="JAAFZH010000021">
    <property type="protein sequence ID" value="NDU98922.1"/>
    <property type="molecule type" value="Genomic_DNA"/>
</dbReference>
<gene>
    <name evidence="3" type="ORF">GK108_28840</name>
</gene>
<comment type="similarity">
    <text evidence="1">Belongs to the NAD(P)-dependent epimerase/dehydratase family.</text>
</comment>
<dbReference type="SUPFAM" id="SSF51735">
    <property type="entry name" value="NAD(P)-binding Rossmann-fold domains"/>
    <property type="match status" value="1"/>
</dbReference>
<protein>
    <submittedName>
        <fullName evidence="3">NAD-dependent epimerase/dehydratase family protein</fullName>
    </submittedName>
</protein>
<evidence type="ECO:0000313" key="3">
    <source>
        <dbReference type="EMBL" id="NDU98922.1"/>
    </source>
</evidence>
<keyword evidence="4" id="KW-1185">Reference proteome</keyword>
<sequence length="357" mass="40843">MRIALITGSAGLIGSESVSFLANKFDLIVGIDNNMRQYFFGTDASTEWNRNRLLDSYTNYTHRPADIRETSQLEPIFQEFGTDIKLIVHTAAQPSHDWAAREPFTDFTVNANGTLNMLEMTRQHCPEAVFIFTSTNKVYGDNPNFLPLIETETRWEIDESHPYFQNGIDEFMSLDHTKHSLFGASKVAADILVQEYGRYFGMKTGVFRGGCLTGPNHSGAQLHGFLSYLMKCAITGTQYTVFGYKGKQVRDNIHSWDLVNMFWHFYQNPRAGEVYNAGGGRHANCSMLEAISLCEEISGNKMNYTYSETNRIGDHIWYISNLNKFKEHYPDWNWHYDLKQTMLQIHDSMAARLGQLV</sequence>
<dbReference type="RefSeq" id="WP_163955052.1">
    <property type="nucleotide sequence ID" value="NZ_JAAFZH010000021.1"/>
</dbReference>
<organism evidence="3 4">
    <name type="scientific">Spirosoma terrae</name>
    <dbReference type="NCBI Taxonomy" id="1968276"/>
    <lineage>
        <taxon>Bacteria</taxon>
        <taxon>Pseudomonadati</taxon>
        <taxon>Bacteroidota</taxon>
        <taxon>Cytophagia</taxon>
        <taxon>Cytophagales</taxon>
        <taxon>Cytophagaceae</taxon>
        <taxon>Spirosoma</taxon>
    </lineage>
</organism>
<proteinExistence type="inferred from homology"/>
<dbReference type="Gene3D" id="3.40.50.720">
    <property type="entry name" value="NAD(P)-binding Rossmann-like Domain"/>
    <property type="match status" value="1"/>
</dbReference>
<accession>A0A6L9LHV1</accession>
<reference evidence="3 4" key="1">
    <citation type="submission" date="2020-02" db="EMBL/GenBank/DDBJ databases">
        <title>Draft genome sequence of two Spirosoma agri KCTC 52727 and Spirosoma terrae KCTC 52035.</title>
        <authorList>
            <person name="Rojas J."/>
            <person name="Ambika Manirajan B."/>
            <person name="Suarez C."/>
            <person name="Ratering S."/>
            <person name="Schnell S."/>
        </authorList>
    </citation>
    <scope>NUCLEOTIDE SEQUENCE [LARGE SCALE GENOMIC DNA]</scope>
    <source>
        <strain evidence="3 4">KCTC 52035</strain>
    </source>
</reference>
<comment type="caution">
    <text evidence="3">The sequence shown here is derived from an EMBL/GenBank/DDBJ whole genome shotgun (WGS) entry which is preliminary data.</text>
</comment>
<dbReference type="Proteomes" id="UP000474175">
    <property type="component" value="Unassembled WGS sequence"/>
</dbReference>
<dbReference type="InterPro" id="IPR036291">
    <property type="entry name" value="NAD(P)-bd_dom_sf"/>
</dbReference>
<evidence type="ECO:0000313" key="4">
    <source>
        <dbReference type="Proteomes" id="UP000474175"/>
    </source>
</evidence>
<dbReference type="CDD" id="cd05258">
    <property type="entry name" value="CDP_TE_SDR_e"/>
    <property type="match status" value="1"/>
</dbReference>
<feature type="domain" description="NAD-dependent epimerase/dehydratase" evidence="2">
    <location>
        <begin position="4"/>
        <end position="278"/>
    </location>
</feature>
<evidence type="ECO:0000259" key="2">
    <source>
        <dbReference type="Pfam" id="PF01370"/>
    </source>
</evidence>
<evidence type="ECO:0000256" key="1">
    <source>
        <dbReference type="ARBA" id="ARBA00007637"/>
    </source>
</evidence>
<dbReference type="AlphaFoldDB" id="A0A6L9LHV1"/>
<name>A0A6L9LHV1_9BACT</name>
<dbReference type="InterPro" id="IPR001509">
    <property type="entry name" value="Epimerase_deHydtase"/>
</dbReference>